<comment type="caution">
    <text evidence="6">The sequence shown here is derived from an EMBL/GenBank/DDBJ whole genome shotgun (WGS) entry which is preliminary data.</text>
</comment>
<gene>
    <name evidence="6" type="ORF">ACH4F9_43585</name>
</gene>
<dbReference type="PROSITE" id="PS01081">
    <property type="entry name" value="HTH_TETR_1"/>
    <property type="match status" value="1"/>
</dbReference>
<evidence type="ECO:0000256" key="3">
    <source>
        <dbReference type="ARBA" id="ARBA00023163"/>
    </source>
</evidence>
<keyword evidence="2 4" id="KW-0238">DNA-binding</keyword>
<dbReference type="InterPro" id="IPR009057">
    <property type="entry name" value="Homeodomain-like_sf"/>
</dbReference>
<organism evidence="6 7">
    <name type="scientific">Streptomyces longisporoflavus</name>
    <dbReference type="NCBI Taxonomy" id="28044"/>
    <lineage>
        <taxon>Bacteria</taxon>
        <taxon>Bacillati</taxon>
        <taxon>Actinomycetota</taxon>
        <taxon>Actinomycetes</taxon>
        <taxon>Kitasatosporales</taxon>
        <taxon>Streptomycetaceae</taxon>
        <taxon>Streptomyces</taxon>
    </lineage>
</organism>
<dbReference type="InterPro" id="IPR023772">
    <property type="entry name" value="DNA-bd_HTH_TetR-type_CS"/>
</dbReference>
<protein>
    <submittedName>
        <fullName evidence="6">ScbR family autoregulator-binding transcription factor</fullName>
    </submittedName>
</protein>
<evidence type="ECO:0000256" key="1">
    <source>
        <dbReference type="ARBA" id="ARBA00023015"/>
    </source>
</evidence>
<dbReference type="NCBIfam" id="NF041196">
    <property type="entry name" value="ScbR_bind_reg"/>
    <property type="match status" value="1"/>
</dbReference>
<dbReference type="SUPFAM" id="SSF46689">
    <property type="entry name" value="Homeodomain-like"/>
    <property type="match status" value="1"/>
</dbReference>
<feature type="DNA-binding region" description="H-T-H motif" evidence="4">
    <location>
        <begin position="31"/>
        <end position="50"/>
    </location>
</feature>
<sequence>MAKQERAVRTRQSLIQSAAEVFAREGYAAASLAHISRLTGVSNGALHFHFETKRELARAVEEEAARRLRTITEDAPVDGARGSALQGLVEATHGLMSRLAEDVVVRAGFELGGEPALGATAGVRRYWQEWVEDMLERADREGVLADGVTPERVAPAIVAATVGFEVLGGRDRGWLSGQRIDAFWELVLPQLTGEAV</sequence>
<dbReference type="InterPro" id="IPR036271">
    <property type="entry name" value="Tet_transcr_reg_TetR-rel_C_sf"/>
</dbReference>
<evidence type="ECO:0000259" key="5">
    <source>
        <dbReference type="PROSITE" id="PS50977"/>
    </source>
</evidence>
<dbReference type="Proteomes" id="UP001610818">
    <property type="component" value="Unassembled WGS sequence"/>
</dbReference>
<name>A0ABW7R3M9_9ACTN</name>
<evidence type="ECO:0000313" key="6">
    <source>
        <dbReference type="EMBL" id="MFH8551879.1"/>
    </source>
</evidence>
<evidence type="ECO:0000256" key="2">
    <source>
        <dbReference type="ARBA" id="ARBA00023125"/>
    </source>
</evidence>
<dbReference type="EMBL" id="JBIRGQ010000016">
    <property type="protein sequence ID" value="MFH8551879.1"/>
    <property type="molecule type" value="Genomic_DNA"/>
</dbReference>
<dbReference type="InterPro" id="IPR001647">
    <property type="entry name" value="HTH_TetR"/>
</dbReference>
<proteinExistence type="predicted"/>
<accession>A0ABW7R3M9</accession>
<keyword evidence="7" id="KW-1185">Reference proteome</keyword>
<dbReference type="Pfam" id="PF00440">
    <property type="entry name" value="TetR_N"/>
    <property type="match status" value="1"/>
</dbReference>
<dbReference type="PANTHER" id="PTHR30055:SF234">
    <property type="entry name" value="HTH-TYPE TRANSCRIPTIONAL REGULATOR BETI"/>
    <property type="match status" value="1"/>
</dbReference>
<dbReference type="InterPro" id="IPR047923">
    <property type="entry name" value="ArpA-like"/>
</dbReference>
<dbReference type="PANTHER" id="PTHR30055">
    <property type="entry name" value="HTH-TYPE TRANSCRIPTIONAL REGULATOR RUTR"/>
    <property type="match status" value="1"/>
</dbReference>
<evidence type="ECO:0000256" key="4">
    <source>
        <dbReference type="PROSITE-ProRule" id="PRU00335"/>
    </source>
</evidence>
<dbReference type="PROSITE" id="PS50977">
    <property type="entry name" value="HTH_TETR_2"/>
    <property type="match status" value="1"/>
</dbReference>
<feature type="domain" description="HTH tetR-type" evidence="5">
    <location>
        <begin position="8"/>
        <end position="68"/>
    </location>
</feature>
<keyword evidence="1" id="KW-0805">Transcription regulation</keyword>
<reference evidence="6 7" key="1">
    <citation type="submission" date="2024-10" db="EMBL/GenBank/DDBJ databases">
        <title>The Natural Products Discovery Center: Release of the First 8490 Sequenced Strains for Exploring Actinobacteria Biosynthetic Diversity.</title>
        <authorList>
            <person name="Kalkreuter E."/>
            <person name="Kautsar S.A."/>
            <person name="Yang D."/>
            <person name="Bader C.D."/>
            <person name="Teijaro C.N."/>
            <person name="Fluegel L."/>
            <person name="Davis C.M."/>
            <person name="Simpson J.R."/>
            <person name="Lauterbach L."/>
            <person name="Steele A.D."/>
            <person name="Gui C."/>
            <person name="Meng S."/>
            <person name="Li G."/>
            <person name="Viehrig K."/>
            <person name="Ye F."/>
            <person name="Su P."/>
            <person name="Kiefer A.F."/>
            <person name="Nichols A."/>
            <person name="Cepeda A.J."/>
            <person name="Yan W."/>
            <person name="Fan B."/>
            <person name="Jiang Y."/>
            <person name="Adhikari A."/>
            <person name="Zheng C.-J."/>
            <person name="Schuster L."/>
            <person name="Cowan T.M."/>
            <person name="Smanski M.J."/>
            <person name="Chevrette M.G."/>
            <person name="De Carvalho L.P.S."/>
            <person name="Shen B."/>
        </authorList>
    </citation>
    <scope>NUCLEOTIDE SEQUENCE [LARGE SCALE GENOMIC DNA]</scope>
    <source>
        <strain evidence="6 7">NPDC017990</strain>
    </source>
</reference>
<keyword evidence="3" id="KW-0804">Transcription</keyword>
<dbReference type="SUPFAM" id="SSF48498">
    <property type="entry name" value="Tetracyclin repressor-like, C-terminal domain"/>
    <property type="match status" value="1"/>
</dbReference>
<dbReference type="PRINTS" id="PR00455">
    <property type="entry name" value="HTHTETR"/>
</dbReference>
<dbReference type="RefSeq" id="WP_397718982.1">
    <property type="nucleotide sequence ID" value="NZ_JBIRGN010000016.1"/>
</dbReference>
<evidence type="ECO:0000313" key="7">
    <source>
        <dbReference type="Proteomes" id="UP001610818"/>
    </source>
</evidence>
<dbReference type="InterPro" id="IPR050109">
    <property type="entry name" value="HTH-type_TetR-like_transc_reg"/>
</dbReference>
<dbReference type="Gene3D" id="1.10.357.10">
    <property type="entry name" value="Tetracycline Repressor, domain 2"/>
    <property type="match status" value="1"/>
</dbReference>